<dbReference type="EC" id="2.7.7.2" evidence="14"/>
<dbReference type="GO" id="GO:0003919">
    <property type="term" value="F:FMN adenylyltransferase activity"/>
    <property type="evidence" value="ECO:0007669"/>
    <property type="project" value="UniProtKB-UniRule"/>
</dbReference>
<keyword evidence="5 14" id="KW-0808">Transferase</keyword>
<evidence type="ECO:0000256" key="7">
    <source>
        <dbReference type="ARBA" id="ARBA00022741"/>
    </source>
</evidence>
<dbReference type="GO" id="GO:0005524">
    <property type="term" value="F:ATP binding"/>
    <property type="evidence" value="ECO:0007669"/>
    <property type="project" value="UniProtKB-UniRule"/>
</dbReference>
<evidence type="ECO:0000313" key="17">
    <source>
        <dbReference type="Proteomes" id="UP000824193"/>
    </source>
</evidence>
<keyword evidence="11" id="KW-0511">Multifunctional enzyme</keyword>
<gene>
    <name evidence="16" type="primary">ribF</name>
    <name evidence="16" type="ORF">H9865_10035</name>
</gene>
<organism evidence="16 17">
    <name type="scientific">Candidatus Allofournierella pullicola</name>
    <dbReference type="NCBI Taxonomy" id="2838596"/>
    <lineage>
        <taxon>Bacteria</taxon>
        <taxon>Bacillati</taxon>
        <taxon>Bacillota</taxon>
        <taxon>Clostridia</taxon>
        <taxon>Eubacteriales</taxon>
        <taxon>Oscillospiraceae</taxon>
        <taxon>Allofournierella</taxon>
    </lineage>
</organism>
<dbReference type="Pfam" id="PF01687">
    <property type="entry name" value="Flavokinase"/>
    <property type="match status" value="1"/>
</dbReference>
<comment type="pathway">
    <text evidence="2 14">Cofactor biosynthesis; FMN biosynthesis; FMN from riboflavin (ATP route): step 1/1.</text>
</comment>
<dbReference type="SUPFAM" id="SSF82114">
    <property type="entry name" value="Riboflavin kinase-like"/>
    <property type="match status" value="1"/>
</dbReference>
<evidence type="ECO:0000256" key="5">
    <source>
        <dbReference type="ARBA" id="ARBA00022679"/>
    </source>
</evidence>
<evidence type="ECO:0000256" key="3">
    <source>
        <dbReference type="ARBA" id="ARBA00022630"/>
    </source>
</evidence>
<dbReference type="InterPro" id="IPR015865">
    <property type="entry name" value="Riboflavin_kinase_bac/euk"/>
</dbReference>
<dbReference type="Proteomes" id="UP000824193">
    <property type="component" value="Unassembled WGS sequence"/>
</dbReference>
<comment type="catalytic activity">
    <reaction evidence="12 14">
        <text>riboflavin + ATP = FMN + ADP + H(+)</text>
        <dbReference type="Rhea" id="RHEA:14357"/>
        <dbReference type="ChEBI" id="CHEBI:15378"/>
        <dbReference type="ChEBI" id="CHEBI:30616"/>
        <dbReference type="ChEBI" id="CHEBI:57986"/>
        <dbReference type="ChEBI" id="CHEBI:58210"/>
        <dbReference type="ChEBI" id="CHEBI:456216"/>
        <dbReference type="EC" id="2.7.1.26"/>
    </reaction>
</comment>
<dbReference type="InterPro" id="IPR015864">
    <property type="entry name" value="FAD_synthase"/>
</dbReference>
<evidence type="ECO:0000256" key="14">
    <source>
        <dbReference type="PIRNR" id="PIRNR004491"/>
    </source>
</evidence>
<dbReference type="NCBIfam" id="TIGR00083">
    <property type="entry name" value="ribF"/>
    <property type="match status" value="1"/>
</dbReference>
<name>A0A9D2AEY9_9FIRM</name>
<sequence length="315" mass="34212">MYHRLTALPAAAFGRGSAVALGFFDGVHIGHRAVISAAVDCARAEGLEAAVFTFSLPAGHTMKGGRLITDEEKHRRVGELGADHFFEPAFEEFCDLSPEAFVADVLAGMYNAKAVFCGDNFTFGKKAAGNVQVLRELCAPLGIRVEVVPMALYKGETVSATRIRAALAAGEMGQAAAMLGRPYAIDFEVRHGKGLGHTLGMPTINQVYPEGFQLPKLGVYVSRVRLDGHWLPSVTGLGSRPTVNDDASNITCETFIPDFEGGLYGRKVTVELLDYIAESRRFENTSQLRAAVMAWADEARRWFVQREGEKAKTLL</sequence>
<comment type="catalytic activity">
    <reaction evidence="13 14">
        <text>FMN + ATP + H(+) = FAD + diphosphate</text>
        <dbReference type="Rhea" id="RHEA:17237"/>
        <dbReference type="ChEBI" id="CHEBI:15378"/>
        <dbReference type="ChEBI" id="CHEBI:30616"/>
        <dbReference type="ChEBI" id="CHEBI:33019"/>
        <dbReference type="ChEBI" id="CHEBI:57692"/>
        <dbReference type="ChEBI" id="CHEBI:58210"/>
        <dbReference type="EC" id="2.7.7.2"/>
    </reaction>
</comment>
<comment type="similarity">
    <text evidence="14">Belongs to the ribF family.</text>
</comment>
<dbReference type="EC" id="2.7.1.26" evidence="14"/>
<reference evidence="16" key="2">
    <citation type="submission" date="2021-04" db="EMBL/GenBank/DDBJ databases">
        <authorList>
            <person name="Gilroy R."/>
        </authorList>
    </citation>
    <scope>NUCLEOTIDE SEQUENCE</scope>
    <source>
        <strain evidence="16">2239</strain>
    </source>
</reference>
<evidence type="ECO:0000256" key="1">
    <source>
        <dbReference type="ARBA" id="ARBA00004726"/>
    </source>
</evidence>
<dbReference type="SMART" id="SM00904">
    <property type="entry name" value="Flavokinase"/>
    <property type="match status" value="1"/>
</dbReference>
<keyword evidence="8 14" id="KW-0418">Kinase</keyword>
<proteinExistence type="inferred from homology"/>
<dbReference type="GO" id="GO:0006747">
    <property type="term" value="P:FAD biosynthetic process"/>
    <property type="evidence" value="ECO:0007669"/>
    <property type="project" value="UniProtKB-UniRule"/>
</dbReference>
<evidence type="ECO:0000256" key="12">
    <source>
        <dbReference type="ARBA" id="ARBA00047880"/>
    </source>
</evidence>
<keyword evidence="7 14" id="KW-0547">Nucleotide-binding</keyword>
<dbReference type="PIRSF" id="PIRSF004491">
    <property type="entry name" value="FAD_Synth"/>
    <property type="match status" value="1"/>
</dbReference>
<evidence type="ECO:0000256" key="6">
    <source>
        <dbReference type="ARBA" id="ARBA00022695"/>
    </source>
</evidence>
<keyword evidence="10 14" id="KW-0067">ATP-binding</keyword>
<keyword evidence="4 14" id="KW-0288">FMN</keyword>
<evidence type="ECO:0000256" key="8">
    <source>
        <dbReference type="ARBA" id="ARBA00022777"/>
    </source>
</evidence>
<accession>A0A9D2AEY9</accession>
<dbReference type="InterPro" id="IPR023465">
    <property type="entry name" value="Riboflavin_kinase_dom_sf"/>
</dbReference>
<evidence type="ECO:0000256" key="4">
    <source>
        <dbReference type="ARBA" id="ARBA00022643"/>
    </source>
</evidence>
<dbReference type="SUPFAM" id="SSF52374">
    <property type="entry name" value="Nucleotidylyl transferase"/>
    <property type="match status" value="1"/>
</dbReference>
<dbReference type="InterPro" id="IPR014729">
    <property type="entry name" value="Rossmann-like_a/b/a_fold"/>
</dbReference>
<dbReference type="AlphaFoldDB" id="A0A9D2AEY9"/>
<dbReference type="CDD" id="cd02064">
    <property type="entry name" value="FAD_synthetase_N"/>
    <property type="match status" value="1"/>
</dbReference>
<evidence type="ECO:0000256" key="13">
    <source>
        <dbReference type="ARBA" id="ARBA00049494"/>
    </source>
</evidence>
<evidence type="ECO:0000256" key="9">
    <source>
        <dbReference type="ARBA" id="ARBA00022827"/>
    </source>
</evidence>
<keyword evidence="6 14" id="KW-0548">Nucleotidyltransferase</keyword>
<comment type="pathway">
    <text evidence="1 14">Cofactor biosynthesis; FAD biosynthesis; FAD from FMN: step 1/1.</text>
</comment>
<dbReference type="Gene3D" id="2.40.30.30">
    <property type="entry name" value="Riboflavin kinase-like"/>
    <property type="match status" value="1"/>
</dbReference>
<evidence type="ECO:0000256" key="10">
    <source>
        <dbReference type="ARBA" id="ARBA00022840"/>
    </source>
</evidence>
<dbReference type="GO" id="GO:0009231">
    <property type="term" value="P:riboflavin biosynthetic process"/>
    <property type="evidence" value="ECO:0007669"/>
    <property type="project" value="InterPro"/>
</dbReference>
<evidence type="ECO:0000259" key="15">
    <source>
        <dbReference type="SMART" id="SM00904"/>
    </source>
</evidence>
<dbReference type="GO" id="GO:0009398">
    <property type="term" value="P:FMN biosynthetic process"/>
    <property type="evidence" value="ECO:0007669"/>
    <property type="project" value="UniProtKB-UniRule"/>
</dbReference>
<protein>
    <recommendedName>
        <fullName evidence="14">Riboflavin biosynthesis protein</fullName>
    </recommendedName>
    <domain>
        <recommendedName>
            <fullName evidence="14">Riboflavin kinase</fullName>
            <ecNumber evidence="14">2.7.1.26</ecNumber>
        </recommendedName>
        <alternativeName>
            <fullName evidence="14">Flavokinase</fullName>
        </alternativeName>
    </domain>
    <domain>
        <recommendedName>
            <fullName evidence="14">FMN adenylyltransferase</fullName>
            <ecNumber evidence="14">2.7.7.2</ecNumber>
        </recommendedName>
        <alternativeName>
            <fullName evidence="14">FAD pyrophosphorylase</fullName>
        </alternativeName>
        <alternativeName>
            <fullName evidence="14">FAD synthase</fullName>
        </alternativeName>
    </domain>
</protein>
<dbReference type="EMBL" id="DXFW01000035">
    <property type="protein sequence ID" value="HIX06415.1"/>
    <property type="molecule type" value="Genomic_DNA"/>
</dbReference>
<dbReference type="PANTHER" id="PTHR22749">
    <property type="entry name" value="RIBOFLAVIN KINASE/FMN ADENYLYLTRANSFERASE"/>
    <property type="match status" value="1"/>
</dbReference>
<feature type="domain" description="Riboflavin kinase" evidence="15">
    <location>
        <begin position="178"/>
        <end position="304"/>
    </location>
</feature>
<dbReference type="GO" id="GO:0008531">
    <property type="term" value="F:riboflavin kinase activity"/>
    <property type="evidence" value="ECO:0007669"/>
    <property type="project" value="UniProtKB-UniRule"/>
</dbReference>
<dbReference type="InterPro" id="IPR002606">
    <property type="entry name" value="Riboflavin_kinase_bac"/>
</dbReference>
<dbReference type="PANTHER" id="PTHR22749:SF6">
    <property type="entry name" value="RIBOFLAVIN KINASE"/>
    <property type="match status" value="1"/>
</dbReference>
<evidence type="ECO:0000313" key="16">
    <source>
        <dbReference type="EMBL" id="HIX06415.1"/>
    </source>
</evidence>
<dbReference type="InterPro" id="IPR023468">
    <property type="entry name" value="Riboflavin_kinase"/>
</dbReference>
<evidence type="ECO:0000256" key="11">
    <source>
        <dbReference type="ARBA" id="ARBA00023268"/>
    </source>
</evidence>
<reference evidence="16" key="1">
    <citation type="journal article" date="2021" name="PeerJ">
        <title>Extensive microbial diversity within the chicken gut microbiome revealed by metagenomics and culture.</title>
        <authorList>
            <person name="Gilroy R."/>
            <person name="Ravi A."/>
            <person name="Getino M."/>
            <person name="Pursley I."/>
            <person name="Horton D.L."/>
            <person name="Alikhan N.F."/>
            <person name="Baker D."/>
            <person name="Gharbi K."/>
            <person name="Hall N."/>
            <person name="Watson M."/>
            <person name="Adriaenssens E.M."/>
            <person name="Foster-Nyarko E."/>
            <person name="Jarju S."/>
            <person name="Secka A."/>
            <person name="Antonio M."/>
            <person name="Oren A."/>
            <person name="Chaudhuri R.R."/>
            <person name="La Ragione R."/>
            <person name="Hildebrand F."/>
            <person name="Pallen M.J."/>
        </authorList>
    </citation>
    <scope>NUCLEOTIDE SEQUENCE</scope>
    <source>
        <strain evidence="16">2239</strain>
    </source>
</reference>
<evidence type="ECO:0000256" key="2">
    <source>
        <dbReference type="ARBA" id="ARBA00005201"/>
    </source>
</evidence>
<keyword evidence="9 14" id="KW-0274">FAD</keyword>
<comment type="caution">
    <text evidence="16">The sequence shown here is derived from an EMBL/GenBank/DDBJ whole genome shotgun (WGS) entry which is preliminary data.</text>
</comment>
<dbReference type="Gene3D" id="3.40.50.620">
    <property type="entry name" value="HUPs"/>
    <property type="match status" value="1"/>
</dbReference>
<dbReference type="Pfam" id="PF06574">
    <property type="entry name" value="FAD_syn"/>
    <property type="match status" value="1"/>
</dbReference>
<keyword evidence="3 14" id="KW-0285">Flavoprotein</keyword>